<gene>
    <name evidence="2" type="ORF">M501DRAFT_1027162</name>
</gene>
<dbReference type="PANTHER" id="PTHR38048">
    <property type="entry name" value="EXPRESSED PROTEIN"/>
    <property type="match status" value="1"/>
</dbReference>
<dbReference type="EMBL" id="MU006115">
    <property type="protein sequence ID" value="KAF2834721.1"/>
    <property type="molecule type" value="Genomic_DNA"/>
</dbReference>
<evidence type="ECO:0000259" key="1">
    <source>
        <dbReference type="Pfam" id="PF01814"/>
    </source>
</evidence>
<dbReference type="InterPro" id="IPR012312">
    <property type="entry name" value="Hemerythrin-like"/>
</dbReference>
<dbReference type="AlphaFoldDB" id="A0A9P4S1W5"/>
<name>A0A9P4S1W5_9PEZI</name>
<keyword evidence="3" id="KW-1185">Reference proteome</keyword>
<dbReference type="InterPro" id="IPR053206">
    <property type="entry name" value="Dimeric_xanthone_biosynth"/>
</dbReference>
<feature type="domain" description="Hemerythrin-like" evidence="1">
    <location>
        <begin position="49"/>
        <end position="169"/>
    </location>
</feature>
<dbReference type="Proteomes" id="UP000799429">
    <property type="component" value="Unassembled WGS sequence"/>
</dbReference>
<accession>A0A9P4S1W5</accession>
<dbReference type="Pfam" id="PF01814">
    <property type="entry name" value="Hemerythrin"/>
    <property type="match status" value="1"/>
</dbReference>
<comment type="caution">
    <text evidence="2">The sequence shown here is derived from an EMBL/GenBank/DDBJ whole genome shotgun (WGS) entry which is preliminary data.</text>
</comment>
<sequence length="269" mass="30181">MSTTITETTSYTPTAAPARYSWEKGPWKLLQTPQYQTGATDQYSIAATTMVLVHNAIIRGFNSIYQQAPLIASRDHADFIGYAACWASVLHGHHTGEEEIAFPMIEAQLERPGLMAPNVAQHDAFHAGLDKYVAYLADTKKSPATFSGARLVAIMDEFRDVLIRHLNEEIPTLLDLARYRSAKLDLLQILDKDGEDTMGKMSKVSELPFFLLNHDVTFEDGLHAEFPPAPKVAKWGMMKIGTWVYRGWWKFATCDTDGRPREVAYVAKN</sequence>
<dbReference type="PANTHER" id="PTHR38048:SF2">
    <property type="entry name" value="HEMERYTHRIN-LIKE DOMAIN-CONTAINING PROTEIN"/>
    <property type="match status" value="1"/>
</dbReference>
<protein>
    <recommendedName>
        <fullName evidence="1">Hemerythrin-like domain-containing protein</fullName>
    </recommendedName>
</protein>
<organism evidence="2 3">
    <name type="scientific">Patellaria atrata CBS 101060</name>
    <dbReference type="NCBI Taxonomy" id="1346257"/>
    <lineage>
        <taxon>Eukaryota</taxon>
        <taxon>Fungi</taxon>
        <taxon>Dikarya</taxon>
        <taxon>Ascomycota</taxon>
        <taxon>Pezizomycotina</taxon>
        <taxon>Dothideomycetes</taxon>
        <taxon>Dothideomycetes incertae sedis</taxon>
        <taxon>Patellariales</taxon>
        <taxon>Patellariaceae</taxon>
        <taxon>Patellaria</taxon>
    </lineage>
</organism>
<dbReference type="OrthoDB" id="58416at2759"/>
<evidence type="ECO:0000313" key="2">
    <source>
        <dbReference type="EMBL" id="KAF2834721.1"/>
    </source>
</evidence>
<evidence type="ECO:0000313" key="3">
    <source>
        <dbReference type="Proteomes" id="UP000799429"/>
    </source>
</evidence>
<dbReference type="CDD" id="cd12108">
    <property type="entry name" value="Hr-like"/>
    <property type="match status" value="1"/>
</dbReference>
<proteinExistence type="predicted"/>
<reference evidence="2" key="1">
    <citation type="journal article" date="2020" name="Stud. Mycol.">
        <title>101 Dothideomycetes genomes: a test case for predicting lifestyles and emergence of pathogens.</title>
        <authorList>
            <person name="Haridas S."/>
            <person name="Albert R."/>
            <person name="Binder M."/>
            <person name="Bloem J."/>
            <person name="Labutti K."/>
            <person name="Salamov A."/>
            <person name="Andreopoulos B."/>
            <person name="Baker S."/>
            <person name="Barry K."/>
            <person name="Bills G."/>
            <person name="Bluhm B."/>
            <person name="Cannon C."/>
            <person name="Castanera R."/>
            <person name="Culley D."/>
            <person name="Daum C."/>
            <person name="Ezra D."/>
            <person name="Gonzalez J."/>
            <person name="Henrissat B."/>
            <person name="Kuo A."/>
            <person name="Liang C."/>
            <person name="Lipzen A."/>
            <person name="Lutzoni F."/>
            <person name="Magnuson J."/>
            <person name="Mondo S."/>
            <person name="Nolan M."/>
            <person name="Ohm R."/>
            <person name="Pangilinan J."/>
            <person name="Park H.-J."/>
            <person name="Ramirez L."/>
            <person name="Alfaro M."/>
            <person name="Sun H."/>
            <person name="Tritt A."/>
            <person name="Yoshinaga Y."/>
            <person name="Zwiers L.-H."/>
            <person name="Turgeon B."/>
            <person name="Goodwin S."/>
            <person name="Spatafora J."/>
            <person name="Crous P."/>
            <person name="Grigoriev I."/>
        </authorList>
    </citation>
    <scope>NUCLEOTIDE SEQUENCE</scope>
    <source>
        <strain evidence="2">CBS 101060</strain>
    </source>
</reference>
<dbReference type="Gene3D" id="1.20.120.520">
    <property type="entry name" value="nmb1532 protein domain like"/>
    <property type="match status" value="1"/>
</dbReference>